<evidence type="ECO:0000256" key="8">
    <source>
        <dbReference type="ARBA" id="ARBA00023288"/>
    </source>
</evidence>
<dbReference type="Gene3D" id="1.20.1600.10">
    <property type="entry name" value="Outer membrane efflux proteins (OEP)"/>
    <property type="match status" value="1"/>
</dbReference>
<dbReference type="RefSeq" id="WP_379754676.1">
    <property type="nucleotide sequence ID" value="NZ_JBHSMR010000013.1"/>
</dbReference>
<gene>
    <name evidence="10" type="ORF">ACFPQ5_10565</name>
</gene>
<dbReference type="InterPro" id="IPR003423">
    <property type="entry name" value="OMP_efflux"/>
</dbReference>
<accession>A0ABW0MK60</accession>
<dbReference type="PANTHER" id="PTHR30203:SF20">
    <property type="entry name" value="MULTIDRUG RESISTANCE OUTER MEMBRANE PROTEIN MDTP-RELATED"/>
    <property type="match status" value="1"/>
</dbReference>
<evidence type="ECO:0000256" key="2">
    <source>
        <dbReference type="ARBA" id="ARBA00007613"/>
    </source>
</evidence>
<evidence type="ECO:0000256" key="1">
    <source>
        <dbReference type="ARBA" id="ARBA00004370"/>
    </source>
</evidence>
<comment type="subcellular location">
    <subcellularLocation>
        <location evidence="9">Cell membrane</location>
        <topology evidence="9">Lipid-anchor</topology>
    </subcellularLocation>
    <subcellularLocation>
        <location evidence="1">Membrane</location>
    </subcellularLocation>
</comment>
<evidence type="ECO:0000256" key="7">
    <source>
        <dbReference type="ARBA" id="ARBA00023139"/>
    </source>
</evidence>
<keyword evidence="3 9" id="KW-1134">Transmembrane beta strand</keyword>
<proteinExistence type="inferred from homology"/>
<dbReference type="Pfam" id="PF02321">
    <property type="entry name" value="OEP"/>
    <property type="match status" value="2"/>
</dbReference>
<keyword evidence="7 9" id="KW-0564">Palmitate</keyword>
<name>A0ABW0MK60_9BURK</name>
<dbReference type="EMBL" id="JBHSMR010000013">
    <property type="protein sequence ID" value="MFC5478634.1"/>
    <property type="molecule type" value="Genomic_DNA"/>
</dbReference>
<dbReference type="PROSITE" id="PS51257">
    <property type="entry name" value="PROKAR_LIPOPROTEIN"/>
    <property type="match status" value="1"/>
</dbReference>
<keyword evidence="8 9" id="KW-0449">Lipoprotein</keyword>
<dbReference type="NCBIfam" id="TIGR01845">
    <property type="entry name" value="outer_NodT"/>
    <property type="match status" value="1"/>
</dbReference>
<dbReference type="PANTHER" id="PTHR30203">
    <property type="entry name" value="OUTER MEMBRANE CATION EFFLUX PROTEIN"/>
    <property type="match status" value="1"/>
</dbReference>
<protein>
    <submittedName>
        <fullName evidence="10">Efflux transporter outer membrane subunit</fullName>
    </submittedName>
</protein>
<dbReference type="Gene3D" id="2.20.200.10">
    <property type="entry name" value="Outer membrane efflux proteins (OEP)"/>
    <property type="match status" value="1"/>
</dbReference>
<keyword evidence="11" id="KW-1185">Reference proteome</keyword>
<evidence type="ECO:0000256" key="3">
    <source>
        <dbReference type="ARBA" id="ARBA00022452"/>
    </source>
</evidence>
<sequence length="483" mass="51132">MMNHTVRHLRLIPLALALAGCVHVPADKGAAQAPDFARAQHAAAIDLGRDAWPVERWWRDYGDAQLDRLIEQALAGNPSLAVAAARVSIAGAQLGLERAAGGVQAGLETGINRQRYSANGFFPAPIGGSWYTDTTVQGRISYDLDWWGKHRAQVAAAIGETNAAQAQASQAQQALAAAVAQSYFRLQLLWARADNVAALVRVERQLLADRQARLAHGLATVDAKQNVELELGKLAEQAALLDTQAAREREALRALAAAGPDDLAGLARRLPQNAQAALPRVLGMELLARRPDLQAARWRVEAALGRVAASEAAFYPDLNLSGAIGLNAVSLGKLLRGASRTMLAGAVLDLPLFDSGRLDANLGIARAERDALLAEYNEAVLNAVRDVAQEGATLQGIERELAAHAQATQAGTRLVASAEARRARGLAERAGVLLAQLEVLRQRGAALQLRDAQLQTQVALIKALGGGYRAAAGQTASVHASTR</sequence>
<evidence type="ECO:0000256" key="5">
    <source>
        <dbReference type="ARBA" id="ARBA00022729"/>
    </source>
</evidence>
<evidence type="ECO:0000256" key="4">
    <source>
        <dbReference type="ARBA" id="ARBA00022692"/>
    </source>
</evidence>
<keyword evidence="4 9" id="KW-0812">Transmembrane</keyword>
<dbReference type="SUPFAM" id="SSF56954">
    <property type="entry name" value="Outer membrane efflux proteins (OEP)"/>
    <property type="match status" value="1"/>
</dbReference>
<organism evidence="10 11">
    <name type="scientific">Massilia suwonensis</name>
    <dbReference type="NCBI Taxonomy" id="648895"/>
    <lineage>
        <taxon>Bacteria</taxon>
        <taxon>Pseudomonadati</taxon>
        <taxon>Pseudomonadota</taxon>
        <taxon>Betaproteobacteria</taxon>
        <taxon>Burkholderiales</taxon>
        <taxon>Oxalobacteraceae</taxon>
        <taxon>Telluria group</taxon>
        <taxon>Massilia</taxon>
    </lineage>
</organism>
<evidence type="ECO:0000256" key="9">
    <source>
        <dbReference type="RuleBase" id="RU362097"/>
    </source>
</evidence>
<reference evidence="11" key="1">
    <citation type="journal article" date="2019" name="Int. J. Syst. Evol. Microbiol.">
        <title>The Global Catalogue of Microorganisms (GCM) 10K type strain sequencing project: providing services to taxonomists for standard genome sequencing and annotation.</title>
        <authorList>
            <consortium name="The Broad Institute Genomics Platform"/>
            <consortium name="The Broad Institute Genome Sequencing Center for Infectious Disease"/>
            <person name="Wu L."/>
            <person name="Ma J."/>
        </authorList>
    </citation>
    <scope>NUCLEOTIDE SEQUENCE [LARGE SCALE GENOMIC DNA]</scope>
    <source>
        <strain evidence="11">CCUG 43111</strain>
    </source>
</reference>
<evidence type="ECO:0000313" key="11">
    <source>
        <dbReference type="Proteomes" id="UP001596101"/>
    </source>
</evidence>
<dbReference type="InterPro" id="IPR010131">
    <property type="entry name" value="MdtP/NodT-like"/>
</dbReference>
<keyword evidence="6 9" id="KW-0472">Membrane</keyword>
<dbReference type="Proteomes" id="UP001596101">
    <property type="component" value="Unassembled WGS sequence"/>
</dbReference>
<comment type="caution">
    <text evidence="10">The sequence shown here is derived from an EMBL/GenBank/DDBJ whole genome shotgun (WGS) entry which is preliminary data.</text>
</comment>
<comment type="similarity">
    <text evidence="2 9">Belongs to the outer membrane factor (OMF) (TC 1.B.17) family.</text>
</comment>
<evidence type="ECO:0000256" key="6">
    <source>
        <dbReference type="ARBA" id="ARBA00023136"/>
    </source>
</evidence>
<evidence type="ECO:0000313" key="10">
    <source>
        <dbReference type="EMBL" id="MFC5478634.1"/>
    </source>
</evidence>
<keyword evidence="5" id="KW-0732">Signal</keyword>